<dbReference type="PANTHER" id="PTHR43630:SF2">
    <property type="entry name" value="GLYCOSYLTRANSFERASE"/>
    <property type="match status" value="1"/>
</dbReference>
<organism evidence="2">
    <name type="scientific">freshwater metagenome</name>
    <dbReference type="NCBI Taxonomy" id="449393"/>
    <lineage>
        <taxon>unclassified sequences</taxon>
        <taxon>metagenomes</taxon>
        <taxon>ecological metagenomes</taxon>
    </lineage>
</organism>
<dbReference type="InterPro" id="IPR029044">
    <property type="entry name" value="Nucleotide-diphossugar_trans"/>
</dbReference>
<dbReference type="InterPro" id="IPR011990">
    <property type="entry name" value="TPR-like_helical_dom_sf"/>
</dbReference>
<proteinExistence type="predicted"/>
<dbReference type="Pfam" id="PF00535">
    <property type="entry name" value="Glycos_transf_2"/>
    <property type="match status" value="1"/>
</dbReference>
<sequence>MIVKDEEAMLGRCLASVRPFVDELVVVDTGSTDRTVEIAREHGARILHHEWTHDFAAARNVSLEAATGDWILCLDADEVLSEGEGPRLRALAGRTWREALYLVETNHTEELEIGASTRHLALRLFRNRPGRRFSGRLHEQVEELAALPAQRREVTDVRIEHYGYLGEVREQKGKEQRNRVLVEQQLADGDDRAFVRFNLGSEHMASGEFAEAVEQFTGPWAEAYGITDVPPQGFVPILGSRLVESLLALGRLEEGERTALQVLERFPDFTDVVLLRGHLARLAGDEDAACAHYRRCLVMGDAPPAYLPSTGVGGHLAARSLARILAARGEHDEAEALLEDVLRRSPQQVRAAETLAELLRARGVPGDVVLARIAACAPGMLPTGRHLVAAALHRSGAVEEAETELRAVLAARPGYDAARLELVRLLLLADRLPEAADEALRVPAGSRLEPDALRNAAFARLADGAPVHDVLARTADALPGAEHALFLAWAGGSPALAPAAAESALTMLNALARMERFEAFEALVGVFERLGLPWRRRRELLAQVYLRRGFLQSAAEEWMRVVDRDGPDADALRGLAIVAARMGLEEDAATFLADAEALAAA</sequence>
<dbReference type="InterPro" id="IPR001173">
    <property type="entry name" value="Glyco_trans_2-like"/>
</dbReference>
<protein>
    <submittedName>
        <fullName evidence="2">Unannotated protein</fullName>
    </submittedName>
</protein>
<accession>A0A6J7FHA3</accession>
<evidence type="ECO:0000259" key="1">
    <source>
        <dbReference type="Pfam" id="PF00535"/>
    </source>
</evidence>
<name>A0A6J7FHA3_9ZZZZ</name>
<dbReference type="Pfam" id="PF14559">
    <property type="entry name" value="TPR_19"/>
    <property type="match status" value="1"/>
</dbReference>
<dbReference type="SUPFAM" id="SSF53448">
    <property type="entry name" value="Nucleotide-diphospho-sugar transferases"/>
    <property type="match status" value="1"/>
</dbReference>
<dbReference type="Gene3D" id="1.25.40.10">
    <property type="entry name" value="Tetratricopeptide repeat domain"/>
    <property type="match status" value="2"/>
</dbReference>
<dbReference type="PANTHER" id="PTHR43630">
    <property type="entry name" value="POLY-BETA-1,6-N-ACETYL-D-GLUCOSAMINE SYNTHASE"/>
    <property type="match status" value="1"/>
</dbReference>
<feature type="domain" description="Glycosyltransferase 2-like" evidence="1">
    <location>
        <begin position="1"/>
        <end position="93"/>
    </location>
</feature>
<dbReference type="SUPFAM" id="SSF48452">
    <property type="entry name" value="TPR-like"/>
    <property type="match status" value="2"/>
</dbReference>
<dbReference type="Pfam" id="PF13432">
    <property type="entry name" value="TPR_16"/>
    <property type="match status" value="3"/>
</dbReference>
<gene>
    <name evidence="2" type="ORF">UFOPK3564_00039</name>
</gene>
<evidence type="ECO:0000313" key="2">
    <source>
        <dbReference type="EMBL" id="CAB4891819.1"/>
    </source>
</evidence>
<dbReference type="CDD" id="cd02511">
    <property type="entry name" value="Beta4Glucosyltransferase"/>
    <property type="match status" value="1"/>
</dbReference>
<dbReference type="EMBL" id="CAFBMK010000002">
    <property type="protein sequence ID" value="CAB4891819.1"/>
    <property type="molecule type" value="Genomic_DNA"/>
</dbReference>
<reference evidence="2" key="1">
    <citation type="submission" date="2020-05" db="EMBL/GenBank/DDBJ databases">
        <authorList>
            <person name="Chiriac C."/>
            <person name="Salcher M."/>
            <person name="Ghai R."/>
            <person name="Kavagutti S V."/>
        </authorList>
    </citation>
    <scope>NUCLEOTIDE SEQUENCE</scope>
</reference>
<dbReference type="AlphaFoldDB" id="A0A6J7FHA3"/>
<dbReference type="Gene3D" id="3.90.550.10">
    <property type="entry name" value="Spore Coat Polysaccharide Biosynthesis Protein SpsA, Chain A"/>
    <property type="match status" value="1"/>
</dbReference>